<accession>A0ABU6FBK8</accession>
<evidence type="ECO:0000256" key="1">
    <source>
        <dbReference type="ARBA" id="ARBA00004651"/>
    </source>
</evidence>
<proteinExistence type="predicted"/>
<keyword evidence="4 5" id="KW-0472">Membrane</keyword>
<dbReference type="PANTHER" id="PTHR23528:SF1">
    <property type="entry name" value="MAJOR FACILITATOR SUPERFAMILY (MFS) PROFILE DOMAIN-CONTAINING PROTEIN"/>
    <property type="match status" value="1"/>
</dbReference>
<evidence type="ECO:0000313" key="7">
    <source>
        <dbReference type="EMBL" id="MEB8341423.1"/>
    </source>
</evidence>
<organism evidence="7 8">
    <name type="scientific">Streptomyces endophyticus</name>
    <dbReference type="NCBI Taxonomy" id="714166"/>
    <lineage>
        <taxon>Bacteria</taxon>
        <taxon>Bacillati</taxon>
        <taxon>Actinomycetota</taxon>
        <taxon>Actinomycetes</taxon>
        <taxon>Kitasatosporales</taxon>
        <taxon>Streptomycetaceae</taxon>
        <taxon>Streptomyces</taxon>
    </lineage>
</organism>
<evidence type="ECO:0000313" key="8">
    <source>
        <dbReference type="Proteomes" id="UP001354931"/>
    </source>
</evidence>
<keyword evidence="8" id="KW-1185">Reference proteome</keyword>
<evidence type="ECO:0000256" key="3">
    <source>
        <dbReference type="ARBA" id="ARBA00022989"/>
    </source>
</evidence>
<feature type="transmembrane region" description="Helical" evidence="5">
    <location>
        <begin position="311"/>
        <end position="330"/>
    </location>
</feature>
<feature type="transmembrane region" description="Helical" evidence="5">
    <location>
        <begin position="245"/>
        <end position="267"/>
    </location>
</feature>
<dbReference type="PANTHER" id="PTHR23528">
    <property type="match status" value="1"/>
</dbReference>
<evidence type="ECO:0000256" key="5">
    <source>
        <dbReference type="SAM" id="Phobius"/>
    </source>
</evidence>
<keyword evidence="3 5" id="KW-1133">Transmembrane helix</keyword>
<evidence type="ECO:0000256" key="4">
    <source>
        <dbReference type="ARBA" id="ARBA00023136"/>
    </source>
</evidence>
<feature type="transmembrane region" description="Helical" evidence="5">
    <location>
        <begin position="371"/>
        <end position="394"/>
    </location>
</feature>
<protein>
    <submittedName>
        <fullName evidence="7">MFS transporter</fullName>
    </submittedName>
</protein>
<comment type="caution">
    <text evidence="7">The sequence shown here is derived from an EMBL/GenBank/DDBJ whole genome shotgun (WGS) entry which is preliminary data.</text>
</comment>
<dbReference type="Gene3D" id="1.20.1250.20">
    <property type="entry name" value="MFS general substrate transporter like domains"/>
    <property type="match status" value="2"/>
</dbReference>
<feature type="transmembrane region" description="Helical" evidence="5">
    <location>
        <begin position="406"/>
        <end position="425"/>
    </location>
</feature>
<feature type="transmembrane region" description="Helical" evidence="5">
    <location>
        <begin position="336"/>
        <end position="362"/>
    </location>
</feature>
<feature type="domain" description="Major facilitator superfamily (MFS) profile" evidence="6">
    <location>
        <begin position="28"/>
        <end position="431"/>
    </location>
</feature>
<evidence type="ECO:0000256" key="2">
    <source>
        <dbReference type="ARBA" id="ARBA00022692"/>
    </source>
</evidence>
<dbReference type="InterPro" id="IPR036259">
    <property type="entry name" value="MFS_trans_sf"/>
</dbReference>
<dbReference type="PROSITE" id="PS00216">
    <property type="entry name" value="SUGAR_TRANSPORT_1"/>
    <property type="match status" value="1"/>
</dbReference>
<evidence type="ECO:0000259" key="6">
    <source>
        <dbReference type="PROSITE" id="PS50850"/>
    </source>
</evidence>
<reference evidence="7 8" key="1">
    <citation type="submission" date="2022-10" db="EMBL/GenBank/DDBJ databases">
        <authorList>
            <person name="Xie J."/>
            <person name="Shen N."/>
        </authorList>
    </citation>
    <scope>NUCLEOTIDE SEQUENCE [LARGE SCALE GENOMIC DNA]</scope>
    <source>
        <strain evidence="7 8">YIM65594</strain>
    </source>
</reference>
<feature type="transmembrane region" description="Helical" evidence="5">
    <location>
        <begin position="279"/>
        <end position="302"/>
    </location>
</feature>
<dbReference type="CDD" id="cd06174">
    <property type="entry name" value="MFS"/>
    <property type="match status" value="1"/>
</dbReference>
<dbReference type="Proteomes" id="UP001354931">
    <property type="component" value="Unassembled WGS sequence"/>
</dbReference>
<dbReference type="InterPro" id="IPR011701">
    <property type="entry name" value="MFS"/>
</dbReference>
<keyword evidence="2 5" id="KW-0812">Transmembrane</keyword>
<dbReference type="EMBL" id="JAOZYC010000147">
    <property type="protein sequence ID" value="MEB8341423.1"/>
    <property type="molecule type" value="Genomic_DNA"/>
</dbReference>
<name>A0ABU6FBK8_9ACTN</name>
<feature type="transmembrane region" description="Helical" evidence="5">
    <location>
        <begin position="65"/>
        <end position="87"/>
    </location>
</feature>
<dbReference type="RefSeq" id="WP_326020594.1">
    <property type="nucleotide sequence ID" value="NZ_JAOZYC010000147.1"/>
</dbReference>
<sequence length="431" mass="45194">MAQDIGHGNPPAGPTIEAPELRKVSAGYIAWMAVGNFGASLALMVPLSYSLAVRVSELVPGREELLGYVTGSAQFVYLVLSPLIGLCSDRTRSRLGRRTPFMLLGAVLGIVSLLGIAVAPSVLLVGLAWVVGMVGWSTAGQAIQNVQADRVPEEQRGRVAALTSVSQQIAPVVGIGVAYAVASSTLLVFLVPGLVGAALLVLFPVFRPEGDSRALVHTTSALTVRSLIASYGFSPRKYPDFGWNWLGRFIFFMGLYFNTTFGTFFYAQRLDLPVKEVAGVVASIGVIGVLAATGGAIAGGFLSDKLGRRKLFTFIGATIFVAGACTEAFAHSMPQLIVGAVLMQLAIAVFAAVDQAIVFAILPDRAQAGRYLAVVAFAQKIPSALAPLIAPLVITIGASGGEKNYTLLYLTGAVFAFAGGLIIFTKVKSVR</sequence>
<dbReference type="PROSITE" id="PS50850">
    <property type="entry name" value="MFS"/>
    <property type="match status" value="1"/>
</dbReference>
<feature type="transmembrane region" description="Helical" evidence="5">
    <location>
        <begin position="186"/>
        <end position="206"/>
    </location>
</feature>
<feature type="transmembrane region" description="Helical" evidence="5">
    <location>
        <begin position="28"/>
        <end position="53"/>
    </location>
</feature>
<comment type="subcellular location">
    <subcellularLocation>
        <location evidence="1">Cell membrane</location>
        <topology evidence="1">Multi-pass membrane protein</topology>
    </subcellularLocation>
</comment>
<dbReference type="SUPFAM" id="SSF103473">
    <property type="entry name" value="MFS general substrate transporter"/>
    <property type="match status" value="1"/>
</dbReference>
<gene>
    <name evidence="7" type="ORF">OKJ99_28400</name>
</gene>
<dbReference type="InterPro" id="IPR005829">
    <property type="entry name" value="Sugar_transporter_CS"/>
</dbReference>
<dbReference type="InterPro" id="IPR020846">
    <property type="entry name" value="MFS_dom"/>
</dbReference>
<dbReference type="Pfam" id="PF07690">
    <property type="entry name" value="MFS_1"/>
    <property type="match status" value="1"/>
</dbReference>